<dbReference type="Gene3D" id="3.40.50.300">
    <property type="entry name" value="P-loop containing nucleotide triphosphate hydrolases"/>
    <property type="match status" value="1"/>
</dbReference>
<dbReference type="GO" id="GO:0022857">
    <property type="term" value="F:transmembrane transporter activity"/>
    <property type="evidence" value="ECO:0007669"/>
    <property type="project" value="TreeGrafter"/>
</dbReference>
<dbReference type="SMART" id="SM00382">
    <property type="entry name" value="AAA"/>
    <property type="match status" value="1"/>
</dbReference>
<evidence type="ECO:0000256" key="2">
    <source>
        <dbReference type="ARBA" id="ARBA00022840"/>
    </source>
</evidence>
<keyword evidence="3" id="KW-0812">Transmembrane</keyword>
<reference evidence="5" key="1">
    <citation type="submission" date="2019-02" db="EMBL/GenBank/DDBJ databases">
        <authorList>
            <person name="Gruber-Vodicka R. H."/>
            <person name="Seah K. B. B."/>
        </authorList>
    </citation>
    <scope>NUCLEOTIDE SEQUENCE</scope>
    <source>
        <strain evidence="5">BECK_BZ123</strain>
    </source>
</reference>
<name>A0A450ZEU8_9GAMM</name>
<dbReference type="PROSITE" id="PS50893">
    <property type="entry name" value="ABC_TRANSPORTER_2"/>
    <property type="match status" value="1"/>
</dbReference>
<dbReference type="PROSITE" id="PS00211">
    <property type="entry name" value="ABC_TRANSPORTER_1"/>
    <property type="match status" value="1"/>
</dbReference>
<dbReference type="PANTHER" id="PTHR24220">
    <property type="entry name" value="IMPORT ATP-BINDING PROTEIN"/>
    <property type="match status" value="1"/>
</dbReference>
<keyword evidence="5" id="KW-0449">Lipoprotein</keyword>
<dbReference type="Pfam" id="PF00005">
    <property type="entry name" value="ABC_tran"/>
    <property type="match status" value="1"/>
</dbReference>
<evidence type="ECO:0000259" key="4">
    <source>
        <dbReference type="PROSITE" id="PS50893"/>
    </source>
</evidence>
<dbReference type="InterPro" id="IPR003439">
    <property type="entry name" value="ABC_transporter-like_ATP-bd"/>
</dbReference>
<organism evidence="5">
    <name type="scientific">Candidatus Kentrum sp. TC</name>
    <dbReference type="NCBI Taxonomy" id="2126339"/>
    <lineage>
        <taxon>Bacteria</taxon>
        <taxon>Pseudomonadati</taxon>
        <taxon>Pseudomonadota</taxon>
        <taxon>Gammaproteobacteria</taxon>
        <taxon>Candidatus Kentrum</taxon>
    </lineage>
</organism>
<dbReference type="InterPro" id="IPR017871">
    <property type="entry name" value="ABC_transporter-like_CS"/>
</dbReference>
<dbReference type="GO" id="GO:0016887">
    <property type="term" value="F:ATP hydrolysis activity"/>
    <property type="evidence" value="ECO:0007669"/>
    <property type="project" value="InterPro"/>
</dbReference>
<dbReference type="GO" id="GO:0005524">
    <property type="term" value="F:ATP binding"/>
    <property type="evidence" value="ECO:0007669"/>
    <property type="project" value="UniProtKB-KW"/>
</dbReference>
<dbReference type="InterPro" id="IPR015854">
    <property type="entry name" value="ABC_transpr_LolD-like"/>
</dbReference>
<dbReference type="SUPFAM" id="SSF52540">
    <property type="entry name" value="P-loop containing nucleoside triphosphate hydrolases"/>
    <property type="match status" value="1"/>
</dbReference>
<proteinExistence type="predicted"/>
<keyword evidence="2" id="KW-0067">ATP-binding</keyword>
<feature type="transmembrane region" description="Helical" evidence="3">
    <location>
        <begin position="684"/>
        <end position="705"/>
    </location>
</feature>
<evidence type="ECO:0000256" key="1">
    <source>
        <dbReference type="ARBA" id="ARBA00022741"/>
    </source>
</evidence>
<keyword evidence="3" id="KW-1133">Transmembrane helix</keyword>
<feature type="transmembrane region" description="Helical" evidence="3">
    <location>
        <begin position="379"/>
        <end position="401"/>
    </location>
</feature>
<feature type="transmembrane region" description="Helical" evidence="3">
    <location>
        <begin position="746"/>
        <end position="767"/>
    </location>
</feature>
<gene>
    <name evidence="5" type="ORF">BECKTC1821D_GA0114238_11662</name>
</gene>
<evidence type="ECO:0000313" key="5">
    <source>
        <dbReference type="EMBL" id="VFK52301.1"/>
    </source>
</evidence>
<keyword evidence="3" id="KW-0472">Membrane</keyword>
<feature type="domain" description="ABC transporter" evidence="4">
    <location>
        <begin position="12"/>
        <end position="264"/>
    </location>
</feature>
<dbReference type="GO" id="GO:0005886">
    <property type="term" value="C:plasma membrane"/>
    <property type="evidence" value="ECO:0007669"/>
    <property type="project" value="TreeGrafter"/>
</dbReference>
<dbReference type="InterPro" id="IPR027417">
    <property type="entry name" value="P-loop_NTPase"/>
</dbReference>
<feature type="transmembrane region" description="Helical" evidence="3">
    <location>
        <begin position="787"/>
        <end position="807"/>
    </location>
</feature>
<keyword evidence="1" id="KW-0547">Nucleotide-binding</keyword>
<evidence type="ECO:0000256" key="3">
    <source>
        <dbReference type="SAM" id="Phobius"/>
    </source>
</evidence>
<dbReference type="EMBL" id="CAADFS010000166">
    <property type="protein sequence ID" value="VFK52301.1"/>
    <property type="molecule type" value="Genomic_DNA"/>
</dbReference>
<protein>
    <submittedName>
        <fullName evidence="5">ABC-type lipoprotein export system, ATPase component</fullName>
    </submittedName>
</protein>
<accession>A0A450ZEU8</accession>
<dbReference type="InterPro" id="IPR003593">
    <property type="entry name" value="AAA+_ATPase"/>
</dbReference>
<sequence length="819" mass="91216">MSAIHQDIGWLVRTSPLRRTYFKGSDDGKGRERLHFPAIRLERGGLIAIVGASGVGKTTLLNLLSGLDVVDATDDLATPPRILLDIGGEGVDIVGGLAPRDRERIGFVFQQGHLLPNASVALNMAIPSLTRGNALSRDRIEGDLGEKYRLPVEFRTKRAWQLSSGQAQRIALSRAFLHEPAIVFADEPTSSLDARLADEIMRDIKHGWLARDRTRTVLWVTHDYPLAAEYADRVLVLVPQEGGNHAGNRLYCVPNPHDEAQIRAWVYGEKSFPGLQAASDDAEEIRSTSVEEKPRGMGKIAVGEGGRIGCRVHRLAPFRNELRLATKLAVGEMFSRRHGIERMTRGNRLDLWLARTDPREKPEKGRGFWGAIAHGYADYASGIVLGLSALLITLAVFAWFLNERIYEENLASPLNCQAVLTGKAGEAGRSVETGAIDILSKRPWWPSRDAADLQPKPGFAYAQSSCKSGPAAFGRRNLRTWPVGISRDGDCIDTRFNAQLLITLPNEPLLAEAPIVANSVDANEVGKQTTLSELLLDPDYFPGDDIYVSQEMHDVLKKNTGTDGFMELCLIDSVDDDLNDAENHYLLSVRAVVEEIPSSRQGGYDAMISDETYRRIAQRFRIPEDFYTNAVVYFDPERVETIKRYFLPDANRSTGDITAGSARRWFVNNDVFERIERILRNAQAVRIFILFLSGAIGSIVFIYLVNSALQFLEMNKRALAVLLSFGVRESLLVKSMSVRILINFHMWFPFLLVLGGLCLGRATWFGWLSFETCSSDMGPMMARAITISWIAVVAISLLVARLAVWNWRRKTKSLSRHLA</sequence>
<feature type="transmembrane region" description="Helical" evidence="3">
    <location>
        <begin position="717"/>
        <end position="734"/>
    </location>
</feature>
<dbReference type="AlphaFoldDB" id="A0A450ZEU8"/>